<keyword evidence="4" id="KW-0560">Oxidoreductase</keyword>
<dbReference type="InterPro" id="IPR001199">
    <property type="entry name" value="Cyt_B5-like_heme/steroid-bd"/>
</dbReference>
<feature type="domain" description="Cytochrome b5 heme-binding" evidence="7">
    <location>
        <begin position="167"/>
        <end position="234"/>
    </location>
</feature>
<feature type="binding site" evidence="5">
    <location>
        <position position="452"/>
    </location>
    <ligand>
        <name>FAD</name>
        <dbReference type="ChEBI" id="CHEBI:57692"/>
    </ligand>
</feature>
<evidence type="ECO:0000256" key="4">
    <source>
        <dbReference type="ARBA" id="ARBA00023002"/>
    </source>
</evidence>
<gene>
    <name evidence="9" type="ORF">JKP88DRAFT_244121</name>
</gene>
<dbReference type="SUPFAM" id="SSF63380">
    <property type="entry name" value="Riboflavin synthase domain-like"/>
    <property type="match status" value="1"/>
</dbReference>
<dbReference type="Pfam" id="PF00175">
    <property type="entry name" value="NAD_binding_1"/>
    <property type="match status" value="1"/>
</dbReference>
<dbReference type="Gene3D" id="2.40.30.10">
    <property type="entry name" value="Translation factors"/>
    <property type="match status" value="1"/>
</dbReference>
<feature type="binding site" evidence="5">
    <location>
        <position position="365"/>
    </location>
    <ligand>
        <name>FAD</name>
        <dbReference type="ChEBI" id="CHEBI:57692"/>
    </ligand>
</feature>
<dbReference type="InterPro" id="IPR017938">
    <property type="entry name" value="Riboflavin_synthase-like_b-brl"/>
</dbReference>
<proteinExistence type="predicted"/>
<dbReference type="PRINTS" id="PR00406">
    <property type="entry name" value="CYTB5RDTASE"/>
</dbReference>
<comment type="caution">
    <text evidence="9">The sequence shown here is derived from an EMBL/GenBank/DDBJ whole genome shotgun (WGS) entry which is preliminary data.</text>
</comment>
<keyword evidence="2 5" id="KW-0285">Flavoprotein</keyword>
<dbReference type="Pfam" id="PF00970">
    <property type="entry name" value="FAD_binding_6"/>
    <property type="match status" value="1"/>
</dbReference>
<protein>
    <recommendedName>
        <fullName evidence="11">Cytochrome-b5 reductase</fullName>
    </recommendedName>
</protein>
<feature type="non-terminal residue" evidence="9">
    <location>
        <position position="1"/>
    </location>
</feature>
<evidence type="ECO:0000313" key="9">
    <source>
        <dbReference type="EMBL" id="KAG5186026.1"/>
    </source>
</evidence>
<keyword evidence="3 5" id="KW-0274">FAD</keyword>
<evidence type="ECO:0000256" key="1">
    <source>
        <dbReference type="ARBA" id="ARBA00001974"/>
    </source>
</evidence>
<accession>A0A836CJR9</accession>
<dbReference type="OrthoDB" id="260519at2759"/>
<dbReference type="InterPro" id="IPR001433">
    <property type="entry name" value="OxRdtase_FAD/NAD-bd"/>
</dbReference>
<name>A0A836CJR9_9STRA</name>
<feature type="binding site" evidence="5">
    <location>
        <position position="390"/>
    </location>
    <ligand>
        <name>FAD</name>
        <dbReference type="ChEBI" id="CHEBI:57692"/>
    </ligand>
</feature>
<sequence length="582" mass="63869">YRVKLSVIDPGATPDAEDDEHTQGSAPALQFAHPIALAPQEPPKKGDGDACRPWMAPEGVAPGQRKHGFEEKAPARSYTAEERGDCWVSINGHVYDLPKYTASTSPFRNGMLRPARTTSATEPRCFNFAPQQLVNVHALNCNLSVPGAQVSHHKQRDDCWVFIDGHVSHHKQRDDCWVSIDGHVYDLTEFMSQHPGGAGPIMAYAGGDASEVFASIHAEDAYALKSCYVIGRLVKREPAAAGHIFEVHKLQLMTLPPTLPPPSLAVVLRDRSCYVIGRLVKSDEPAAARHVSQRAKQPPLTPDGHPIALRSRAWTRVTLLSREELTRDVRRFKFALPSKDDRLWLPWGKHLYLALRPTELDLVVRPYTPVAPILQEEDDGTFTLVVKIYFPGGGRPGGELTTLLEKLPVGGEAEVRGPDGKIAYLGNQTFEVQAHYLHATRLNLVCGGTGVTPCFAIARAVLEADRTAAGAGDADLPRVSIRMVFANKTPADVLLRGELDALARAHPDHFECWHVASEVPQEEAAGWQYSTGHVTEEIMRAHTFEARGDTLALVCGPPPFVLNAAVPQLESLGHDEDHLFEF</sequence>
<dbReference type="InterPro" id="IPR036400">
    <property type="entry name" value="Cyt_B5-like_heme/steroid_sf"/>
</dbReference>
<dbReference type="PRINTS" id="PR00363">
    <property type="entry name" value="CYTOCHROMEB5"/>
</dbReference>
<dbReference type="InterPro" id="IPR017927">
    <property type="entry name" value="FAD-bd_FR_type"/>
</dbReference>
<feature type="domain" description="FAD-binding FR-type" evidence="8">
    <location>
        <begin position="312"/>
        <end position="425"/>
    </location>
</feature>
<evidence type="ECO:0000256" key="5">
    <source>
        <dbReference type="PIRSR" id="PIRSR601834-1"/>
    </source>
</evidence>
<dbReference type="Gene3D" id="3.10.120.10">
    <property type="entry name" value="Cytochrome b5-like heme/steroid binding domain"/>
    <property type="match status" value="1"/>
</dbReference>
<dbReference type="AlphaFoldDB" id="A0A836CJR9"/>
<feature type="region of interest" description="Disordered" evidence="6">
    <location>
        <begin position="1"/>
        <end position="75"/>
    </location>
</feature>
<dbReference type="SUPFAM" id="SSF55856">
    <property type="entry name" value="Cytochrome b5-like heme/steroid binding domain"/>
    <property type="match status" value="1"/>
</dbReference>
<dbReference type="Gene3D" id="3.40.50.80">
    <property type="entry name" value="Nucleotide-binding domain of ferredoxin-NADP reductase (FNR) module"/>
    <property type="match status" value="1"/>
</dbReference>
<organism evidence="9 10">
    <name type="scientific">Tribonema minus</name>
    <dbReference type="NCBI Taxonomy" id="303371"/>
    <lineage>
        <taxon>Eukaryota</taxon>
        <taxon>Sar</taxon>
        <taxon>Stramenopiles</taxon>
        <taxon>Ochrophyta</taxon>
        <taxon>PX clade</taxon>
        <taxon>Xanthophyceae</taxon>
        <taxon>Tribonematales</taxon>
        <taxon>Tribonemataceae</taxon>
        <taxon>Tribonema</taxon>
    </lineage>
</organism>
<dbReference type="InterPro" id="IPR008333">
    <property type="entry name" value="Cbr1-like_FAD-bd_dom"/>
</dbReference>
<dbReference type="PANTHER" id="PTHR19370">
    <property type="entry name" value="NADH-CYTOCHROME B5 REDUCTASE"/>
    <property type="match status" value="1"/>
</dbReference>
<dbReference type="Pfam" id="PF00173">
    <property type="entry name" value="Cyt-b5"/>
    <property type="match status" value="1"/>
</dbReference>
<dbReference type="GO" id="GO:0071949">
    <property type="term" value="F:FAD binding"/>
    <property type="evidence" value="ECO:0007669"/>
    <property type="project" value="TreeGrafter"/>
</dbReference>
<evidence type="ECO:0000256" key="3">
    <source>
        <dbReference type="ARBA" id="ARBA00022827"/>
    </source>
</evidence>
<evidence type="ECO:0000313" key="10">
    <source>
        <dbReference type="Proteomes" id="UP000664859"/>
    </source>
</evidence>
<dbReference type="CDD" id="cd06183">
    <property type="entry name" value="cyt_b5_reduct_like"/>
    <property type="match status" value="1"/>
</dbReference>
<evidence type="ECO:0000256" key="2">
    <source>
        <dbReference type="ARBA" id="ARBA00022630"/>
    </source>
</evidence>
<feature type="binding site" evidence="5">
    <location>
        <position position="387"/>
    </location>
    <ligand>
        <name>FAD</name>
        <dbReference type="ChEBI" id="CHEBI:57692"/>
    </ligand>
</feature>
<feature type="binding site" evidence="5">
    <location>
        <position position="385"/>
    </location>
    <ligand>
        <name>FAD</name>
        <dbReference type="ChEBI" id="CHEBI:57692"/>
    </ligand>
</feature>
<dbReference type="GO" id="GO:0016491">
    <property type="term" value="F:oxidoreductase activity"/>
    <property type="evidence" value="ECO:0007669"/>
    <property type="project" value="UniProtKB-KW"/>
</dbReference>
<dbReference type="SMART" id="SM01117">
    <property type="entry name" value="Cyt-b5"/>
    <property type="match status" value="1"/>
</dbReference>
<feature type="binding site" evidence="5">
    <location>
        <position position="367"/>
    </location>
    <ligand>
        <name>FAD</name>
        <dbReference type="ChEBI" id="CHEBI:57692"/>
    </ligand>
</feature>
<dbReference type="PANTHER" id="PTHR19370:SF185">
    <property type="entry name" value="NADH-CYTOCHROME B5 REDUCTASE"/>
    <property type="match status" value="1"/>
</dbReference>
<dbReference type="Proteomes" id="UP000664859">
    <property type="component" value="Unassembled WGS sequence"/>
</dbReference>
<dbReference type="SUPFAM" id="SSF52343">
    <property type="entry name" value="Ferredoxin reductase-like, C-terminal NADP-linked domain"/>
    <property type="match status" value="1"/>
</dbReference>
<evidence type="ECO:0000259" key="8">
    <source>
        <dbReference type="PROSITE" id="PS51384"/>
    </source>
</evidence>
<dbReference type="PROSITE" id="PS50255">
    <property type="entry name" value="CYTOCHROME_B5_2"/>
    <property type="match status" value="1"/>
</dbReference>
<evidence type="ECO:0008006" key="11">
    <source>
        <dbReference type="Google" id="ProtNLM"/>
    </source>
</evidence>
<dbReference type="InterPro" id="IPR039261">
    <property type="entry name" value="FNR_nucleotide-bd"/>
</dbReference>
<evidence type="ECO:0000259" key="7">
    <source>
        <dbReference type="PROSITE" id="PS50255"/>
    </source>
</evidence>
<evidence type="ECO:0000256" key="6">
    <source>
        <dbReference type="SAM" id="MobiDB-lite"/>
    </source>
</evidence>
<dbReference type="EMBL" id="JAFCMP010000113">
    <property type="protein sequence ID" value="KAG5186026.1"/>
    <property type="molecule type" value="Genomic_DNA"/>
</dbReference>
<dbReference type="PROSITE" id="PS51384">
    <property type="entry name" value="FAD_FR"/>
    <property type="match status" value="1"/>
</dbReference>
<reference evidence="9" key="1">
    <citation type="submission" date="2021-02" db="EMBL/GenBank/DDBJ databases">
        <title>First Annotated Genome of the Yellow-green Alga Tribonema minus.</title>
        <authorList>
            <person name="Mahan K.M."/>
        </authorList>
    </citation>
    <scope>NUCLEOTIDE SEQUENCE</scope>
    <source>
        <strain evidence="9">UTEX B ZZ1240</strain>
    </source>
</reference>
<dbReference type="InterPro" id="IPR001834">
    <property type="entry name" value="CBR-like"/>
</dbReference>
<keyword evidence="10" id="KW-1185">Reference proteome</keyword>
<comment type="cofactor">
    <cofactor evidence="1 5">
        <name>FAD</name>
        <dbReference type="ChEBI" id="CHEBI:57692"/>
    </cofactor>
</comment>
<feature type="binding site" evidence="5">
    <location>
        <position position="366"/>
    </location>
    <ligand>
        <name>FAD</name>
        <dbReference type="ChEBI" id="CHEBI:57692"/>
    </ligand>
</feature>